<accession>A0A3P9JE34</accession>
<reference evidence="2" key="4">
    <citation type="submission" date="2025-09" db="UniProtKB">
        <authorList>
            <consortium name="Ensembl"/>
        </authorList>
    </citation>
    <scope>IDENTIFICATION</scope>
    <source>
        <strain evidence="2">HSOK</strain>
    </source>
</reference>
<dbReference type="Gene3D" id="3.90.550.10">
    <property type="entry name" value="Spore Coat Polysaccharide Biosynthesis Protein SpsA, Chain A"/>
    <property type="match status" value="1"/>
</dbReference>
<sequence>SCLVSRAVFDSDFYLFSYKHCIFVQQKKKKTLGRPWSLPLPFKIKVLNLPASSALVPAPQRRNRQPWSVTAPLSVPATGVKVAPVWEKPGPGSRYFPPPPLWTLPPRSHEAEGEEAAAGRGAAHSRSPLPAERGAVVSVPGPSVRQLARHGRSARHPRHTGNGEQGKAFPLTDADQVDQAYRENGFNIFVSDRISLNRSVPDIRHPK</sequence>
<dbReference type="Proteomes" id="UP000265200">
    <property type="component" value="Chromosome 14"/>
</dbReference>
<feature type="compositionally biased region" description="Low complexity" evidence="1">
    <location>
        <begin position="116"/>
        <end position="127"/>
    </location>
</feature>
<evidence type="ECO:0000313" key="2">
    <source>
        <dbReference type="Ensembl" id="ENSORLP00015030398.1"/>
    </source>
</evidence>
<dbReference type="AlphaFoldDB" id="A0A3P9JE34"/>
<dbReference type="InterPro" id="IPR029044">
    <property type="entry name" value="Nucleotide-diphossugar_trans"/>
</dbReference>
<evidence type="ECO:0000256" key="1">
    <source>
        <dbReference type="SAM" id="MobiDB-lite"/>
    </source>
</evidence>
<name>A0A3P9JE34_ORYLA</name>
<organism evidence="2 3">
    <name type="scientific">Oryzias latipes</name>
    <name type="common">Japanese rice fish</name>
    <name type="synonym">Japanese killifish</name>
    <dbReference type="NCBI Taxonomy" id="8090"/>
    <lineage>
        <taxon>Eukaryota</taxon>
        <taxon>Metazoa</taxon>
        <taxon>Chordata</taxon>
        <taxon>Craniata</taxon>
        <taxon>Vertebrata</taxon>
        <taxon>Euteleostomi</taxon>
        <taxon>Actinopterygii</taxon>
        <taxon>Neopterygii</taxon>
        <taxon>Teleostei</taxon>
        <taxon>Neoteleostei</taxon>
        <taxon>Acanthomorphata</taxon>
        <taxon>Ovalentaria</taxon>
        <taxon>Atherinomorphae</taxon>
        <taxon>Beloniformes</taxon>
        <taxon>Adrianichthyidae</taxon>
        <taxon>Oryziinae</taxon>
        <taxon>Oryzias</taxon>
    </lineage>
</organism>
<reference evidence="2" key="3">
    <citation type="submission" date="2025-08" db="UniProtKB">
        <authorList>
            <consortium name="Ensembl"/>
        </authorList>
    </citation>
    <scope>IDENTIFICATION</scope>
    <source>
        <strain evidence="2">HSOK</strain>
    </source>
</reference>
<proteinExistence type="predicted"/>
<feature type="compositionally biased region" description="Basic residues" evidence="1">
    <location>
        <begin position="147"/>
        <end position="159"/>
    </location>
</feature>
<protein>
    <submittedName>
        <fullName evidence="2">Polypeptide N-acetylgalactosaminyltransferase 10</fullName>
    </submittedName>
</protein>
<reference evidence="2 3" key="2">
    <citation type="submission" date="2017-04" db="EMBL/GenBank/DDBJ databases">
        <title>CpG methylation of centromeres and impact of large insertions on vertebrate speciation.</title>
        <authorList>
            <person name="Ichikawa K."/>
            <person name="Yoshimura J."/>
            <person name="Morishita S."/>
        </authorList>
    </citation>
    <scope>NUCLEOTIDE SEQUENCE</scope>
    <source>
        <strain evidence="2 3">HSOK</strain>
    </source>
</reference>
<evidence type="ECO:0000313" key="3">
    <source>
        <dbReference type="Proteomes" id="UP000265200"/>
    </source>
</evidence>
<dbReference type="Ensembl" id="ENSORLT00015020494.1">
    <property type="protein sequence ID" value="ENSORLP00015030398.1"/>
    <property type="gene ID" value="ENSORLG00015014076.1"/>
</dbReference>
<reference key="1">
    <citation type="journal article" date="2007" name="Nature">
        <title>The medaka draft genome and insights into vertebrate genome evolution.</title>
        <authorList>
            <person name="Kasahara M."/>
            <person name="Naruse K."/>
            <person name="Sasaki S."/>
            <person name="Nakatani Y."/>
            <person name="Qu W."/>
            <person name="Ahsan B."/>
            <person name="Yamada T."/>
            <person name="Nagayasu Y."/>
            <person name="Doi K."/>
            <person name="Kasai Y."/>
            <person name="Jindo T."/>
            <person name="Kobayashi D."/>
            <person name="Shimada A."/>
            <person name="Toyoda A."/>
            <person name="Kuroki Y."/>
            <person name="Fujiyama A."/>
            <person name="Sasaki T."/>
            <person name="Shimizu A."/>
            <person name="Asakawa S."/>
            <person name="Shimizu N."/>
            <person name="Hashimoto S."/>
            <person name="Yang J."/>
            <person name="Lee Y."/>
            <person name="Matsushima K."/>
            <person name="Sugano S."/>
            <person name="Sakaizumi M."/>
            <person name="Narita T."/>
            <person name="Ohishi K."/>
            <person name="Haga S."/>
            <person name="Ohta F."/>
            <person name="Nomoto H."/>
            <person name="Nogata K."/>
            <person name="Morishita T."/>
            <person name="Endo T."/>
            <person name="Shin-I T."/>
            <person name="Takeda H."/>
            <person name="Morishita S."/>
            <person name="Kohara Y."/>
        </authorList>
    </citation>
    <scope>NUCLEOTIDE SEQUENCE [LARGE SCALE GENOMIC DNA]</scope>
    <source>
        <strain>Hd-rR</strain>
    </source>
</reference>
<feature type="region of interest" description="Disordered" evidence="1">
    <location>
        <begin position="104"/>
        <end position="169"/>
    </location>
</feature>